<name>A0A7K1SV53_9SPHI</name>
<reference evidence="2 3" key="1">
    <citation type="submission" date="2019-12" db="EMBL/GenBank/DDBJ databases">
        <title>Mucilaginibacter sp. HMF7410 genome sequencing and assembly.</title>
        <authorList>
            <person name="Kang H."/>
            <person name="Cha I."/>
            <person name="Kim H."/>
            <person name="Joh K."/>
        </authorList>
    </citation>
    <scope>NUCLEOTIDE SEQUENCE [LARGE SCALE GENOMIC DNA]</scope>
    <source>
        <strain evidence="2 3">HMF7410</strain>
    </source>
</reference>
<evidence type="ECO:0000259" key="1">
    <source>
        <dbReference type="Pfam" id="PF13472"/>
    </source>
</evidence>
<dbReference type="AlphaFoldDB" id="A0A7K1SV53"/>
<dbReference type="Gene3D" id="3.40.50.1110">
    <property type="entry name" value="SGNH hydrolase"/>
    <property type="match status" value="1"/>
</dbReference>
<accession>A0A7K1SV53</accession>
<gene>
    <name evidence="2" type="ORF">GO621_06650</name>
</gene>
<sequence>MKIVGSILMAIAVMAGCKKQQIAATTVPVAVVVALPVINTVDTTISYLALGDSYTIGQSVPYTQSFPFQLASQLRSNNFYVTDPLIIARTGWTTADLKRAIADSAITKKFSFVTLLIGVNNQFQNGDTATYRTDFDDLVNTSVLYAKSNPKHVFVLSIPDWSVTPFALTSGRNIATIKAQIDVFNAINERESNKLGVNYLNITDVSRKAATDTTLLADDGLHPSGLMYLMWVKLLAPQVVAGLK</sequence>
<comment type="caution">
    <text evidence="2">The sequence shown here is derived from an EMBL/GenBank/DDBJ whole genome shotgun (WGS) entry which is preliminary data.</text>
</comment>
<dbReference type="PROSITE" id="PS51257">
    <property type="entry name" value="PROKAR_LIPOPROTEIN"/>
    <property type="match status" value="1"/>
</dbReference>
<dbReference type="Proteomes" id="UP000462014">
    <property type="component" value="Unassembled WGS sequence"/>
</dbReference>
<dbReference type="Pfam" id="PF13472">
    <property type="entry name" value="Lipase_GDSL_2"/>
    <property type="match status" value="1"/>
</dbReference>
<organism evidence="2 3">
    <name type="scientific">Mucilaginibacter arboris</name>
    <dbReference type="NCBI Taxonomy" id="2682090"/>
    <lineage>
        <taxon>Bacteria</taxon>
        <taxon>Pseudomonadati</taxon>
        <taxon>Bacteroidota</taxon>
        <taxon>Sphingobacteriia</taxon>
        <taxon>Sphingobacteriales</taxon>
        <taxon>Sphingobacteriaceae</taxon>
        <taxon>Mucilaginibacter</taxon>
    </lineage>
</organism>
<dbReference type="EMBL" id="WPIK01000005">
    <property type="protein sequence ID" value="MVN21211.1"/>
    <property type="molecule type" value="Genomic_DNA"/>
</dbReference>
<keyword evidence="3" id="KW-1185">Reference proteome</keyword>
<feature type="domain" description="SGNH hydrolase-type esterase" evidence="1">
    <location>
        <begin position="49"/>
        <end position="228"/>
    </location>
</feature>
<dbReference type="InterPro" id="IPR036514">
    <property type="entry name" value="SGNH_hydro_sf"/>
</dbReference>
<dbReference type="GO" id="GO:0016788">
    <property type="term" value="F:hydrolase activity, acting on ester bonds"/>
    <property type="evidence" value="ECO:0007669"/>
    <property type="project" value="UniProtKB-ARBA"/>
</dbReference>
<proteinExistence type="predicted"/>
<keyword evidence="2" id="KW-0378">Hydrolase</keyword>
<evidence type="ECO:0000313" key="3">
    <source>
        <dbReference type="Proteomes" id="UP000462014"/>
    </source>
</evidence>
<dbReference type="SUPFAM" id="SSF52266">
    <property type="entry name" value="SGNH hydrolase"/>
    <property type="match status" value="1"/>
</dbReference>
<evidence type="ECO:0000313" key="2">
    <source>
        <dbReference type="EMBL" id="MVN21211.1"/>
    </source>
</evidence>
<dbReference type="InterPro" id="IPR013830">
    <property type="entry name" value="SGNH_hydro"/>
</dbReference>
<protein>
    <submittedName>
        <fullName evidence="2">SGNH/GDSL hydrolase family protein</fullName>
    </submittedName>
</protein>
<dbReference type="CDD" id="cd01832">
    <property type="entry name" value="SGNH_hydrolase_like_1"/>
    <property type="match status" value="1"/>
</dbReference>